<gene>
    <name evidence="2" type="ORF">BKA03_002170</name>
</gene>
<keyword evidence="3" id="KW-1185">Reference proteome</keyword>
<dbReference type="InterPro" id="IPR010093">
    <property type="entry name" value="SinI_DNA-bd"/>
</dbReference>
<dbReference type="SUPFAM" id="SSF46955">
    <property type="entry name" value="Putative DNA-binding domain"/>
    <property type="match status" value="1"/>
</dbReference>
<dbReference type="Proteomes" id="UP000547973">
    <property type="component" value="Unassembled WGS sequence"/>
</dbReference>
<dbReference type="GO" id="GO:0003677">
    <property type="term" value="F:DNA binding"/>
    <property type="evidence" value="ECO:0007669"/>
    <property type="project" value="InterPro"/>
</dbReference>
<proteinExistence type="predicted"/>
<evidence type="ECO:0000313" key="2">
    <source>
        <dbReference type="EMBL" id="NYI42051.1"/>
    </source>
</evidence>
<dbReference type="InterPro" id="IPR009061">
    <property type="entry name" value="DNA-bd_dom_put_sf"/>
</dbReference>
<dbReference type="Pfam" id="PF12728">
    <property type="entry name" value="HTH_17"/>
    <property type="match status" value="1"/>
</dbReference>
<reference evidence="2 3" key="1">
    <citation type="submission" date="2020-07" db="EMBL/GenBank/DDBJ databases">
        <title>Sequencing the genomes of 1000 actinobacteria strains.</title>
        <authorList>
            <person name="Klenk H.-P."/>
        </authorList>
    </citation>
    <scope>NUCLEOTIDE SEQUENCE [LARGE SCALE GENOMIC DNA]</scope>
    <source>
        <strain evidence="2 3">DSM 19970</strain>
    </source>
</reference>
<dbReference type="AlphaFoldDB" id="A0A7Y9ZBD2"/>
<organism evidence="2 3">
    <name type="scientific">Demequina lutea</name>
    <dbReference type="NCBI Taxonomy" id="431489"/>
    <lineage>
        <taxon>Bacteria</taxon>
        <taxon>Bacillati</taxon>
        <taxon>Actinomycetota</taxon>
        <taxon>Actinomycetes</taxon>
        <taxon>Micrococcales</taxon>
        <taxon>Demequinaceae</taxon>
        <taxon>Demequina</taxon>
    </lineage>
</organism>
<sequence length="79" mass="8706">MLQQTQPATLPASLSIAEVASPACLNCSEDSVRRMIARGDLPAYRVGPRMIRIKRRDLERIMRPVTRIDLASASGGRDV</sequence>
<protein>
    <submittedName>
        <fullName evidence="2">Excisionase family DNA binding protein</fullName>
    </submittedName>
</protein>
<dbReference type="NCBIfam" id="TIGR01764">
    <property type="entry name" value="excise"/>
    <property type="match status" value="1"/>
</dbReference>
<name>A0A7Y9ZBD2_9MICO</name>
<dbReference type="RefSeq" id="WP_062076190.1">
    <property type="nucleotide sequence ID" value="NZ_BBRC01000019.1"/>
</dbReference>
<dbReference type="EMBL" id="JACBZO010000001">
    <property type="protein sequence ID" value="NYI42051.1"/>
    <property type="molecule type" value="Genomic_DNA"/>
</dbReference>
<comment type="caution">
    <text evidence="2">The sequence shown here is derived from an EMBL/GenBank/DDBJ whole genome shotgun (WGS) entry which is preliminary data.</text>
</comment>
<feature type="domain" description="Helix-turn-helix" evidence="1">
    <location>
        <begin position="14"/>
        <end position="62"/>
    </location>
</feature>
<accession>A0A7Y9ZBD2</accession>
<evidence type="ECO:0000313" key="3">
    <source>
        <dbReference type="Proteomes" id="UP000547973"/>
    </source>
</evidence>
<evidence type="ECO:0000259" key="1">
    <source>
        <dbReference type="Pfam" id="PF12728"/>
    </source>
</evidence>
<dbReference type="InterPro" id="IPR041657">
    <property type="entry name" value="HTH_17"/>
</dbReference>